<dbReference type="PROSITE" id="PS51257">
    <property type="entry name" value="PROKAR_LIPOPROTEIN"/>
    <property type="match status" value="1"/>
</dbReference>
<reference evidence="2 3" key="1">
    <citation type="submission" date="2019-12" db="EMBL/GenBank/DDBJ databases">
        <title>Nocardia sp. nov. ET3-3 isolated from soil.</title>
        <authorList>
            <person name="Kanchanasin P."/>
            <person name="Tanasupawat S."/>
            <person name="Yuki M."/>
            <person name="Kudo T."/>
        </authorList>
    </citation>
    <scope>NUCLEOTIDE SEQUENCE [LARGE SCALE GENOMIC DNA]</scope>
    <source>
        <strain evidence="2 3">ET3-3</strain>
    </source>
</reference>
<feature type="signal peptide" evidence="1">
    <location>
        <begin position="1"/>
        <end position="19"/>
    </location>
</feature>
<sequence length="279" mass="29501">MVRHSTPLLLVLAAALATACGSNHTVTAAEMYQGRWNYDLPDAATMTNIAIMNIGDGVRGPQIGDIVFTAAGPDRIVGRTDVGCTWQFAVTATGLALASPGQTCYNPTAGYAYTMTEWTVHVSGGHETESIKAVSHHEDRDYEFDLSRGARTRAAEDDPKAAKAFQGTWAYGAPDLGSGANTRLAAGGAPKPLTGAVSITPDYDDRVTAHTDDGCDWTLVARGDTAKLDPPAQTCTLANAAVTLSYWTIVTDGHRQLSAMYGTDLTGTRFSASGDLLRR</sequence>
<evidence type="ECO:0000313" key="2">
    <source>
        <dbReference type="EMBL" id="MVU82860.1"/>
    </source>
</evidence>
<comment type="caution">
    <text evidence="2">The sequence shown here is derived from an EMBL/GenBank/DDBJ whole genome shotgun (WGS) entry which is preliminary data.</text>
</comment>
<protein>
    <recommendedName>
        <fullName evidence="4">Lipoprotein</fullName>
    </recommendedName>
</protein>
<keyword evidence="3" id="KW-1185">Reference proteome</keyword>
<evidence type="ECO:0000313" key="3">
    <source>
        <dbReference type="Proteomes" id="UP000466794"/>
    </source>
</evidence>
<dbReference type="RefSeq" id="WP_157392470.1">
    <property type="nucleotide sequence ID" value="NZ_WRPP01000011.1"/>
</dbReference>
<dbReference type="AlphaFoldDB" id="A0A7K1V880"/>
<gene>
    <name evidence="2" type="ORF">GPX89_37200</name>
</gene>
<evidence type="ECO:0000256" key="1">
    <source>
        <dbReference type="SAM" id="SignalP"/>
    </source>
</evidence>
<proteinExistence type="predicted"/>
<dbReference type="EMBL" id="WRPP01000011">
    <property type="protein sequence ID" value="MVU82860.1"/>
    <property type="molecule type" value="Genomic_DNA"/>
</dbReference>
<name>A0A7K1V880_9NOCA</name>
<organism evidence="2 3">
    <name type="scientific">Nocardia terrae</name>
    <dbReference type="NCBI Taxonomy" id="2675851"/>
    <lineage>
        <taxon>Bacteria</taxon>
        <taxon>Bacillati</taxon>
        <taxon>Actinomycetota</taxon>
        <taxon>Actinomycetes</taxon>
        <taxon>Mycobacteriales</taxon>
        <taxon>Nocardiaceae</taxon>
        <taxon>Nocardia</taxon>
    </lineage>
</organism>
<dbReference type="Proteomes" id="UP000466794">
    <property type="component" value="Unassembled WGS sequence"/>
</dbReference>
<accession>A0A7K1V880</accession>
<feature type="chain" id="PRO_5038700534" description="Lipoprotein" evidence="1">
    <location>
        <begin position="20"/>
        <end position="279"/>
    </location>
</feature>
<evidence type="ECO:0008006" key="4">
    <source>
        <dbReference type="Google" id="ProtNLM"/>
    </source>
</evidence>
<keyword evidence="1" id="KW-0732">Signal</keyword>